<dbReference type="GeneID" id="14893707"/>
<keyword evidence="2" id="KW-1185">Reference proteome</keyword>
<dbReference type="SUPFAM" id="SSF47473">
    <property type="entry name" value="EF-hand"/>
    <property type="match status" value="1"/>
</dbReference>
<dbReference type="InterPro" id="IPR011992">
    <property type="entry name" value="EF-hand-dom_pair"/>
</dbReference>
<proteinExistence type="predicted"/>
<sequence length="191" mass="22146">MEQSTLCKTLYDKLKKDDGSVEVIPLIDGILEEESKINTNQTEEYKKKAKETLKEIACISQGYEDNKIMNKNDAQDFVGYVDAVRTFQSAKTELMTPHFGCFCDPNIMLRNSDLIKFLDGWIGFGEKYTFNKIDKEHKGYITVDQFVDAKTFLWNKEEKKSQIEELRIKTEEKQKEKGGKITLEDFINLSD</sequence>
<dbReference type="AlphaFoldDB" id="A0A0A1UDT0"/>
<evidence type="ECO:0000313" key="2">
    <source>
        <dbReference type="Proteomes" id="UP000014680"/>
    </source>
</evidence>
<accession>A0A0A1UDT0</accession>
<dbReference type="VEuPathDB" id="AmoebaDB:EIN_341380"/>
<dbReference type="KEGG" id="eiv:EIN_341380"/>
<dbReference type="Proteomes" id="UP000014680">
    <property type="component" value="Unassembled WGS sequence"/>
</dbReference>
<dbReference type="EMBL" id="KB206175">
    <property type="protein sequence ID" value="ELP94760.1"/>
    <property type="molecule type" value="Genomic_DNA"/>
</dbReference>
<name>A0A0A1UDT0_ENTIV</name>
<gene>
    <name evidence="1" type="ORF">EIN_341380</name>
</gene>
<evidence type="ECO:0000313" key="1">
    <source>
        <dbReference type="EMBL" id="ELP94760.1"/>
    </source>
</evidence>
<reference evidence="1 2" key="1">
    <citation type="submission" date="2012-10" db="EMBL/GenBank/DDBJ databases">
        <authorList>
            <person name="Zafar N."/>
            <person name="Inman J."/>
            <person name="Hall N."/>
            <person name="Lorenzi H."/>
            <person name="Caler E."/>
        </authorList>
    </citation>
    <scope>NUCLEOTIDE SEQUENCE [LARGE SCALE GENOMIC DNA]</scope>
    <source>
        <strain evidence="1 2">IP1</strain>
    </source>
</reference>
<evidence type="ECO:0008006" key="3">
    <source>
        <dbReference type="Google" id="ProtNLM"/>
    </source>
</evidence>
<organism evidence="1 2">
    <name type="scientific">Entamoeba invadens IP1</name>
    <dbReference type="NCBI Taxonomy" id="370355"/>
    <lineage>
        <taxon>Eukaryota</taxon>
        <taxon>Amoebozoa</taxon>
        <taxon>Evosea</taxon>
        <taxon>Archamoebae</taxon>
        <taxon>Mastigamoebida</taxon>
        <taxon>Entamoebidae</taxon>
        <taxon>Entamoeba</taxon>
    </lineage>
</organism>
<protein>
    <recommendedName>
        <fullName evidence="3">EF-hand domain-containing protein</fullName>
    </recommendedName>
</protein>
<dbReference type="RefSeq" id="XP_004261531.1">
    <property type="nucleotide sequence ID" value="XM_004261483.1"/>
</dbReference>